<keyword evidence="3" id="KW-1185">Reference proteome</keyword>
<accession>A0A0L6UJ34</accession>
<evidence type="ECO:0000256" key="1">
    <source>
        <dbReference type="SAM" id="MobiDB-lite"/>
    </source>
</evidence>
<gene>
    <name evidence="2" type="ORF">VP01_576g1</name>
</gene>
<sequence length="207" mass="22614">MENEKSGSAKEAKESTENNQDGKQDNQQHAQDNNPLELFPIDTQQQVTFDSLNILSELATSVGHTAQSPTNQQQSTISDNAFQALLLASLSDQFPTNPLSSSSSSSSSSTSSSSCLKKQPSNQQQKHSKNHSPSSTSTHDLLHKIDLSSFQTSSTTALAQLQSSPAFDSLNLHHSPTTPNPNPTGRNQEQQHNNNPNHQYHLIRTRL</sequence>
<dbReference type="VEuPathDB" id="FungiDB:VP01_576g1"/>
<feature type="compositionally biased region" description="Polar residues" evidence="1">
    <location>
        <begin position="115"/>
        <end position="139"/>
    </location>
</feature>
<feature type="region of interest" description="Disordered" evidence="1">
    <location>
        <begin position="95"/>
        <end position="139"/>
    </location>
</feature>
<feature type="compositionally biased region" description="Low complexity" evidence="1">
    <location>
        <begin position="100"/>
        <end position="114"/>
    </location>
</feature>
<organism evidence="2 3">
    <name type="scientific">Puccinia sorghi</name>
    <dbReference type="NCBI Taxonomy" id="27349"/>
    <lineage>
        <taxon>Eukaryota</taxon>
        <taxon>Fungi</taxon>
        <taxon>Dikarya</taxon>
        <taxon>Basidiomycota</taxon>
        <taxon>Pucciniomycotina</taxon>
        <taxon>Pucciniomycetes</taxon>
        <taxon>Pucciniales</taxon>
        <taxon>Pucciniaceae</taxon>
        <taxon>Puccinia</taxon>
    </lineage>
</organism>
<feature type="compositionally biased region" description="Basic and acidic residues" evidence="1">
    <location>
        <begin position="1"/>
        <end position="26"/>
    </location>
</feature>
<dbReference type="Proteomes" id="UP000037035">
    <property type="component" value="Unassembled WGS sequence"/>
</dbReference>
<dbReference type="AlphaFoldDB" id="A0A0L6UJ34"/>
<evidence type="ECO:0000313" key="2">
    <source>
        <dbReference type="EMBL" id="KNZ48292.1"/>
    </source>
</evidence>
<name>A0A0L6UJ34_9BASI</name>
<feature type="compositionally biased region" description="Low complexity" evidence="1">
    <location>
        <begin position="183"/>
        <end position="200"/>
    </location>
</feature>
<dbReference type="EMBL" id="LAVV01011018">
    <property type="protein sequence ID" value="KNZ48292.1"/>
    <property type="molecule type" value="Genomic_DNA"/>
</dbReference>
<dbReference type="STRING" id="27349.A0A0L6UJ34"/>
<protein>
    <submittedName>
        <fullName evidence="2">Uncharacterized protein</fullName>
    </submittedName>
</protein>
<evidence type="ECO:0000313" key="3">
    <source>
        <dbReference type="Proteomes" id="UP000037035"/>
    </source>
</evidence>
<proteinExistence type="predicted"/>
<reference evidence="2 3" key="1">
    <citation type="submission" date="2015-08" db="EMBL/GenBank/DDBJ databases">
        <title>Next Generation Sequencing and Analysis of the Genome of Puccinia sorghi L Schw, the Causal Agent of Maize Common Rust.</title>
        <authorList>
            <person name="Rochi L."/>
            <person name="Burguener G."/>
            <person name="Darino M."/>
            <person name="Turjanski A."/>
            <person name="Kreff E."/>
            <person name="Dieguez M.J."/>
            <person name="Sacco F."/>
        </authorList>
    </citation>
    <scope>NUCLEOTIDE SEQUENCE [LARGE SCALE GENOMIC DNA]</scope>
    <source>
        <strain evidence="2 3">RO10H11247</strain>
    </source>
</reference>
<feature type="region of interest" description="Disordered" evidence="1">
    <location>
        <begin position="168"/>
        <end position="207"/>
    </location>
</feature>
<feature type="region of interest" description="Disordered" evidence="1">
    <location>
        <begin position="1"/>
        <end position="42"/>
    </location>
</feature>
<comment type="caution">
    <text evidence="2">The sequence shown here is derived from an EMBL/GenBank/DDBJ whole genome shotgun (WGS) entry which is preliminary data.</text>
</comment>